<dbReference type="InterPro" id="IPR013083">
    <property type="entry name" value="Znf_RING/FYVE/PHD"/>
</dbReference>
<dbReference type="EMBL" id="ML170158">
    <property type="protein sequence ID" value="TDL28094.1"/>
    <property type="molecule type" value="Genomic_DNA"/>
</dbReference>
<feature type="region of interest" description="Disordered" evidence="5">
    <location>
        <begin position="272"/>
        <end position="359"/>
    </location>
</feature>
<evidence type="ECO:0000256" key="1">
    <source>
        <dbReference type="ARBA" id="ARBA00022723"/>
    </source>
</evidence>
<dbReference type="SMART" id="SM00184">
    <property type="entry name" value="RING"/>
    <property type="match status" value="1"/>
</dbReference>
<feature type="region of interest" description="Disordered" evidence="5">
    <location>
        <begin position="34"/>
        <end position="104"/>
    </location>
</feature>
<organism evidence="7 8">
    <name type="scientific">Rickenella mellea</name>
    <dbReference type="NCBI Taxonomy" id="50990"/>
    <lineage>
        <taxon>Eukaryota</taxon>
        <taxon>Fungi</taxon>
        <taxon>Dikarya</taxon>
        <taxon>Basidiomycota</taxon>
        <taxon>Agaricomycotina</taxon>
        <taxon>Agaricomycetes</taxon>
        <taxon>Hymenochaetales</taxon>
        <taxon>Rickenellaceae</taxon>
        <taxon>Rickenella</taxon>
    </lineage>
</organism>
<evidence type="ECO:0000313" key="8">
    <source>
        <dbReference type="Proteomes" id="UP000294933"/>
    </source>
</evidence>
<dbReference type="VEuPathDB" id="FungiDB:BD410DRAFT_782054"/>
<dbReference type="GO" id="GO:0016567">
    <property type="term" value="P:protein ubiquitination"/>
    <property type="evidence" value="ECO:0007669"/>
    <property type="project" value="TreeGrafter"/>
</dbReference>
<dbReference type="Proteomes" id="UP000294933">
    <property type="component" value="Unassembled WGS sequence"/>
</dbReference>
<keyword evidence="2 4" id="KW-0863">Zinc-finger</keyword>
<sequence length="359" mass="37381">MENPNDDPRDFQAAADDFEGGNLSLFDLLAGLQDVTHPTGPSTQAGTNRTSDTSATNGDAHHPFGLRFEVGGPGGRRTLIVGGENTLRRDRGGSDTAASEPSRLSEYLRANESGAGSAGSTIPGHIMTQYLLAMLGAGTLGGSRGSPFMPLGMMNGLDGAGPGSGRMGDYVFTQEALDQILSQLMEGANSRRPVPATDDIMKNLPRDILVEGSPLLEKDCAVCKDQFSINPEEPDNAVVVTLPCKHPFHEQCILPWLKSSGTCPVCRHALVPQPDSHDDGPRPGSSERGPHSDRSDQPESGPNSRLSPQALFSSLFGRAGGPGNSGGRTRANSDPSHASGASGAGSGPYVPGGWGDSLD</sequence>
<dbReference type="AlphaFoldDB" id="A0A4Y7QKA8"/>
<evidence type="ECO:0000313" key="7">
    <source>
        <dbReference type="EMBL" id="TDL28094.1"/>
    </source>
</evidence>
<dbReference type="Pfam" id="PF13639">
    <property type="entry name" value="zf-RING_2"/>
    <property type="match status" value="1"/>
</dbReference>
<feature type="compositionally biased region" description="Basic and acidic residues" evidence="5">
    <location>
        <begin position="288"/>
        <end position="297"/>
    </location>
</feature>
<evidence type="ECO:0000256" key="5">
    <source>
        <dbReference type="SAM" id="MobiDB-lite"/>
    </source>
</evidence>
<keyword evidence="8" id="KW-1185">Reference proteome</keyword>
<feature type="compositionally biased region" description="Polar residues" evidence="5">
    <location>
        <begin position="39"/>
        <end position="57"/>
    </location>
</feature>
<dbReference type="PANTHER" id="PTHR15710">
    <property type="entry name" value="E3 UBIQUITIN-PROTEIN LIGASE PRAJA"/>
    <property type="match status" value="1"/>
</dbReference>
<keyword evidence="1" id="KW-0479">Metal-binding</keyword>
<feature type="compositionally biased region" description="Low complexity" evidence="5">
    <location>
        <begin position="327"/>
        <end position="341"/>
    </location>
</feature>
<evidence type="ECO:0000256" key="3">
    <source>
        <dbReference type="ARBA" id="ARBA00022833"/>
    </source>
</evidence>
<accession>A0A4Y7QKA8</accession>
<dbReference type="OrthoDB" id="8062037at2759"/>
<dbReference type="PANTHER" id="PTHR15710:SF243">
    <property type="entry name" value="E3 UBIQUITIN-PROTEIN LIGASE PRAJA-2 ISOFORM X1"/>
    <property type="match status" value="1"/>
</dbReference>
<feature type="domain" description="RING-type" evidence="6">
    <location>
        <begin position="220"/>
        <end position="267"/>
    </location>
</feature>
<name>A0A4Y7QKA8_9AGAM</name>
<evidence type="ECO:0000256" key="4">
    <source>
        <dbReference type="PROSITE-ProRule" id="PRU00175"/>
    </source>
</evidence>
<dbReference type="InterPro" id="IPR001841">
    <property type="entry name" value="Znf_RING"/>
</dbReference>
<dbReference type="GO" id="GO:0005737">
    <property type="term" value="C:cytoplasm"/>
    <property type="evidence" value="ECO:0007669"/>
    <property type="project" value="TreeGrafter"/>
</dbReference>
<evidence type="ECO:0000256" key="2">
    <source>
        <dbReference type="ARBA" id="ARBA00022771"/>
    </source>
</evidence>
<dbReference type="PROSITE" id="PS50089">
    <property type="entry name" value="ZF_RING_2"/>
    <property type="match status" value="1"/>
</dbReference>
<keyword evidence="3" id="KW-0862">Zinc</keyword>
<evidence type="ECO:0000259" key="6">
    <source>
        <dbReference type="PROSITE" id="PS50089"/>
    </source>
</evidence>
<protein>
    <recommendedName>
        <fullName evidence="6">RING-type domain-containing protein</fullName>
    </recommendedName>
</protein>
<proteinExistence type="predicted"/>
<reference evidence="7 8" key="1">
    <citation type="submission" date="2018-06" db="EMBL/GenBank/DDBJ databases">
        <title>A transcriptomic atlas of mushroom development highlights an independent origin of complex multicellularity.</title>
        <authorList>
            <consortium name="DOE Joint Genome Institute"/>
            <person name="Krizsan K."/>
            <person name="Almasi E."/>
            <person name="Merenyi Z."/>
            <person name="Sahu N."/>
            <person name="Viragh M."/>
            <person name="Koszo T."/>
            <person name="Mondo S."/>
            <person name="Kiss B."/>
            <person name="Balint B."/>
            <person name="Kues U."/>
            <person name="Barry K."/>
            <person name="Hegedus J.C."/>
            <person name="Henrissat B."/>
            <person name="Johnson J."/>
            <person name="Lipzen A."/>
            <person name="Ohm R."/>
            <person name="Nagy I."/>
            <person name="Pangilinan J."/>
            <person name="Yan J."/>
            <person name="Xiong Y."/>
            <person name="Grigoriev I.V."/>
            <person name="Hibbett D.S."/>
            <person name="Nagy L.G."/>
        </authorList>
    </citation>
    <scope>NUCLEOTIDE SEQUENCE [LARGE SCALE GENOMIC DNA]</scope>
    <source>
        <strain evidence="7 8">SZMC22713</strain>
    </source>
</reference>
<dbReference type="SUPFAM" id="SSF57850">
    <property type="entry name" value="RING/U-box"/>
    <property type="match status" value="1"/>
</dbReference>
<dbReference type="GO" id="GO:0008270">
    <property type="term" value="F:zinc ion binding"/>
    <property type="evidence" value="ECO:0007669"/>
    <property type="project" value="UniProtKB-KW"/>
</dbReference>
<dbReference type="Gene3D" id="3.30.40.10">
    <property type="entry name" value="Zinc/RING finger domain, C3HC4 (zinc finger)"/>
    <property type="match status" value="1"/>
</dbReference>
<feature type="compositionally biased region" description="Polar residues" evidence="5">
    <location>
        <begin position="298"/>
        <end position="312"/>
    </location>
</feature>
<gene>
    <name evidence="7" type="ORF">BD410DRAFT_782054</name>
</gene>
<feature type="compositionally biased region" description="Gly residues" evidence="5">
    <location>
        <begin position="342"/>
        <end position="359"/>
    </location>
</feature>
<dbReference type="GO" id="GO:0061630">
    <property type="term" value="F:ubiquitin protein ligase activity"/>
    <property type="evidence" value="ECO:0007669"/>
    <property type="project" value="TreeGrafter"/>
</dbReference>
<dbReference type="STRING" id="50990.A0A4Y7QKA8"/>